<evidence type="ECO:0000313" key="2">
    <source>
        <dbReference type="EMBL" id="MCW8345059.1"/>
    </source>
</evidence>
<dbReference type="GO" id="GO:0009390">
    <property type="term" value="C:dimethyl sulfoxide reductase complex"/>
    <property type="evidence" value="ECO:0007669"/>
    <property type="project" value="TreeGrafter"/>
</dbReference>
<dbReference type="AlphaFoldDB" id="A0A9X3CKE4"/>
<organism evidence="2 3">
    <name type="scientific">Vibrio qingdaonensis</name>
    <dbReference type="NCBI Taxonomy" id="2829491"/>
    <lineage>
        <taxon>Bacteria</taxon>
        <taxon>Pseudomonadati</taxon>
        <taxon>Pseudomonadota</taxon>
        <taxon>Gammaproteobacteria</taxon>
        <taxon>Vibrionales</taxon>
        <taxon>Vibrionaceae</taxon>
        <taxon>Vibrio</taxon>
    </lineage>
</organism>
<feature type="transmembrane region" description="Helical" evidence="1">
    <location>
        <begin position="86"/>
        <end position="105"/>
    </location>
</feature>
<dbReference type="PANTHER" id="PTHR38095">
    <property type="entry name" value="ANAEROBIC DIMETHYL SULFOXIDE REDUCTASE CHAIN YNFH"/>
    <property type="match status" value="1"/>
</dbReference>
<dbReference type="RefSeq" id="WP_265673504.1">
    <property type="nucleotide sequence ID" value="NZ_JAKRRY010000002.1"/>
</dbReference>
<feature type="transmembrane region" description="Helical" evidence="1">
    <location>
        <begin position="149"/>
        <end position="168"/>
    </location>
</feature>
<reference evidence="2" key="1">
    <citation type="submission" date="2022-02" db="EMBL/GenBank/DDBJ databases">
        <title>Vibrio sp. nov, a new bacterium isolated from seawater.</title>
        <authorList>
            <person name="Yuan Y."/>
        </authorList>
    </citation>
    <scope>NUCLEOTIDE SEQUENCE</scope>
    <source>
        <strain evidence="2">ZSDZ65</strain>
    </source>
</reference>
<gene>
    <name evidence="2" type="ORF">MD535_03330</name>
</gene>
<feature type="transmembrane region" description="Helical" evidence="1">
    <location>
        <begin position="253"/>
        <end position="274"/>
    </location>
</feature>
<comment type="caution">
    <text evidence="2">The sequence shown here is derived from an EMBL/GenBank/DDBJ whole genome shotgun (WGS) entry which is preliminary data.</text>
</comment>
<feature type="transmembrane region" description="Helical" evidence="1">
    <location>
        <begin position="180"/>
        <end position="201"/>
    </location>
</feature>
<keyword evidence="1" id="KW-0812">Transmembrane</keyword>
<feature type="transmembrane region" description="Helical" evidence="1">
    <location>
        <begin position="117"/>
        <end position="137"/>
    </location>
</feature>
<feature type="transmembrane region" description="Helical" evidence="1">
    <location>
        <begin position="6"/>
        <end position="31"/>
    </location>
</feature>
<dbReference type="PANTHER" id="PTHR38095:SF1">
    <property type="entry name" value="ANAEROBIC DIMETHYL SULFOXIDE REDUCTASE CHAIN YNFH"/>
    <property type="match status" value="1"/>
</dbReference>
<dbReference type="InterPro" id="IPR007059">
    <property type="entry name" value="DmsC"/>
</dbReference>
<proteinExistence type="predicted"/>
<evidence type="ECO:0000313" key="3">
    <source>
        <dbReference type="Proteomes" id="UP001155587"/>
    </source>
</evidence>
<dbReference type="GO" id="GO:0009389">
    <property type="term" value="F:dimethyl sulfoxide reductase activity"/>
    <property type="evidence" value="ECO:0007669"/>
    <property type="project" value="TreeGrafter"/>
</dbReference>
<sequence>MGWHEWPLIIFTVFAQTAVGAFIVLGCLNLFGKASDDVKTRINRNMFFIWVFMGLGFMASTAHLGSPMRAMNALNQVGSSWLSREILFGSAFFAFGGLFWLLEVLNKGSVAVRKGLVVAGMLMGVVFMFAMTNVYLINTVPTWDTPFTTYSFAITVVLSGVMLSHVLMRGAHFECAGYNRVAGTLVLVATAAAVLVTMTMVTSLSGIESAIVAASDLVPNMAMIQNVRFALIFVGVILWMLSLRKPTQALPFAVSGFALVVVAELIGRSVFFGLHMTSGM</sequence>
<dbReference type="Proteomes" id="UP001155587">
    <property type="component" value="Unassembled WGS sequence"/>
</dbReference>
<accession>A0A9X3CKE4</accession>
<name>A0A9X3CKE4_9VIBR</name>
<dbReference type="Pfam" id="PF04976">
    <property type="entry name" value="DmsC"/>
    <property type="match status" value="1"/>
</dbReference>
<feature type="transmembrane region" description="Helical" evidence="1">
    <location>
        <begin position="47"/>
        <end position="66"/>
    </location>
</feature>
<dbReference type="GO" id="GO:0005886">
    <property type="term" value="C:plasma membrane"/>
    <property type="evidence" value="ECO:0007669"/>
    <property type="project" value="TreeGrafter"/>
</dbReference>
<evidence type="ECO:0000256" key="1">
    <source>
        <dbReference type="SAM" id="Phobius"/>
    </source>
</evidence>
<protein>
    <submittedName>
        <fullName evidence="2">Dimethyl sulfoxide reductase anchor subunit</fullName>
    </submittedName>
</protein>
<feature type="transmembrane region" description="Helical" evidence="1">
    <location>
        <begin position="221"/>
        <end position="241"/>
    </location>
</feature>
<dbReference type="GO" id="GO:0019645">
    <property type="term" value="P:anaerobic electron transport chain"/>
    <property type="evidence" value="ECO:0007669"/>
    <property type="project" value="InterPro"/>
</dbReference>
<keyword evidence="1" id="KW-0472">Membrane</keyword>
<keyword evidence="3" id="KW-1185">Reference proteome</keyword>
<keyword evidence="1" id="KW-1133">Transmembrane helix</keyword>
<dbReference type="EMBL" id="JAKRRY010000002">
    <property type="protein sequence ID" value="MCW8345059.1"/>
    <property type="molecule type" value="Genomic_DNA"/>
</dbReference>